<accession>A0ABW3N967</accession>
<sequence length="85" mass="10020">MSIQAMNTAINNNRKLLPKRDKLKNRLGGYDPTKKTEYNLPKASSKQLRDLRKRLQLETKIWWIKAISLTSVLFGIMVYFFLKYA</sequence>
<proteinExistence type="predicted"/>
<keyword evidence="1" id="KW-0472">Membrane</keyword>
<gene>
    <name evidence="2" type="ORF">ACFQ1Q_07815</name>
</gene>
<evidence type="ECO:0000313" key="3">
    <source>
        <dbReference type="Proteomes" id="UP001597013"/>
    </source>
</evidence>
<keyword evidence="3" id="KW-1185">Reference proteome</keyword>
<dbReference type="Proteomes" id="UP001597013">
    <property type="component" value="Unassembled WGS sequence"/>
</dbReference>
<name>A0ABW3N967_9FLAO</name>
<comment type="caution">
    <text evidence="2">The sequence shown here is derived from an EMBL/GenBank/DDBJ whole genome shotgun (WGS) entry which is preliminary data.</text>
</comment>
<feature type="transmembrane region" description="Helical" evidence="1">
    <location>
        <begin position="62"/>
        <end position="82"/>
    </location>
</feature>
<evidence type="ECO:0000256" key="1">
    <source>
        <dbReference type="SAM" id="Phobius"/>
    </source>
</evidence>
<protein>
    <submittedName>
        <fullName evidence="2">Uncharacterized protein</fullName>
    </submittedName>
</protein>
<keyword evidence="1" id="KW-0812">Transmembrane</keyword>
<reference evidence="3" key="1">
    <citation type="journal article" date="2019" name="Int. J. Syst. Evol. Microbiol.">
        <title>The Global Catalogue of Microorganisms (GCM) 10K type strain sequencing project: providing services to taxonomists for standard genome sequencing and annotation.</title>
        <authorList>
            <consortium name="The Broad Institute Genomics Platform"/>
            <consortium name="The Broad Institute Genome Sequencing Center for Infectious Disease"/>
            <person name="Wu L."/>
            <person name="Ma J."/>
        </authorList>
    </citation>
    <scope>NUCLEOTIDE SEQUENCE [LARGE SCALE GENOMIC DNA]</scope>
    <source>
        <strain evidence="3">CCUG 62215</strain>
    </source>
</reference>
<dbReference type="RefSeq" id="WP_386129642.1">
    <property type="nucleotide sequence ID" value="NZ_JBHTJL010000009.1"/>
</dbReference>
<dbReference type="EMBL" id="JBHTJL010000009">
    <property type="protein sequence ID" value="MFD1063150.1"/>
    <property type="molecule type" value="Genomic_DNA"/>
</dbReference>
<evidence type="ECO:0000313" key="2">
    <source>
        <dbReference type="EMBL" id="MFD1063150.1"/>
    </source>
</evidence>
<keyword evidence="1" id="KW-1133">Transmembrane helix</keyword>
<organism evidence="2 3">
    <name type="scientific">Winogradskyella litorisediminis</name>
    <dbReference type="NCBI Taxonomy" id="1156618"/>
    <lineage>
        <taxon>Bacteria</taxon>
        <taxon>Pseudomonadati</taxon>
        <taxon>Bacteroidota</taxon>
        <taxon>Flavobacteriia</taxon>
        <taxon>Flavobacteriales</taxon>
        <taxon>Flavobacteriaceae</taxon>
        <taxon>Winogradskyella</taxon>
    </lineage>
</organism>